<dbReference type="Pfam" id="PF02739">
    <property type="entry name" value="5_3_exonuc_N"/>
    <property type="match status" value="1"/>
</dbReference>
<dbReference type="PANTHER" id="PTHR42646:SF2">
    <property type="entry name" value="5'-3' EXONUCLEASE FAMILY PROTEIN"/>
    <property type="match status" value="1"/>
</dbReference>
<evidence type="ECO:0000313" key="7">
    <source>
        <dbReference type="Proteomes" id="UP001200271"/>
    </source>
</evidence>
<dbReference type="InterPro" id="IPR020046">
    <property type="entry name" value="5-3_exonucl_a-hlix_arch_N"/>
</dbReference>
<dbReference type="SMART" id="SM00475">
    <property type="entry name" value="53EXOc"/>
    <property type="match status" value="1"/>
</dbReference>
<reference evidence="6" key="1">
    <citation type="journal article" date="2021" name="Front Med (Lausanne)">
        <title>The Prevalence and Determinants of Fusidic Acid Resistance Among Methicillin-Resistant Staphylococcus aureus Clinical Isolates in China.</title>
        <authorList>
            <person name="Zhao H."/>
            <person name="Wang X."/>
            <person name="Wang B."/>
            <person name="Xu Y."/>
            <person name="Rao L."/>
            <person name="Wan B."/>
            <person name="Guo Y."/>
            <person name="Wu X."/>
            <person name="Yu J."/>
            <person name="Chen L."/>
            <person name="Li M."/>
            <person name="Yu F."/>
        </authorList>
    </citation>
    <scope>NUCLEOTIDE SEQUENCE</scope>
    <source>
        <strain evidence="6">NC-4</strain>
    </source>
</reference>
<evidence type="ECO:0000256" key="2">
    <source>
        <dbReference type="ARBA" id="ARBA00022801"/>
    </source>
</evidence>
<dbReference type="InterPro" id="IPR038969">
    <property type="entry name" value="FEN"/>
</dbReference>
<gene>
    <name evidence="6" type="ORF">LB359_19780</name>
</gene>
<dbReference type="Gene3D" id="3.40.50.1010">
    <property type="entry name" value="5'-nuclease"/>
    <property type="match status" value="1"/>
</dbReference>
<dbReference type="GO" id="GO:0033567">
    <property type="term" value="P:DNA replication, Okazaki fragment processing"/>
    <property type="evidence" value="ECO:0007669"/>
    <property type="project" value="InterPro"/>
</dbReference>
<organism evidence="6 7">
    <name type="scientific">Staphylococcus aureus</name>
    <dbReference type="NCBI Taxonomy" id="1280"/>
    <lineage>
        <taxon>Bacteria</taxon>
        <taxon>Bacillati</taxon>
        <taxon>Bacillota</taxon>
        <taxon>Bacilli</taxon>
        <taxon>Bacillales</taxon>
        <taxon>Staphylococcaceae</taxon>
        <taxon>Staphylococcus</taxon>
    </lineage>
</organism>
<dbReference type="GO" id="GO:0008409">
    <property type="term" value="F:5'-3' exonuclease activity"/>
    <property type="evidence" value="ECO:0007669"/>
    <property type="project" value="InterPro"/>
</dbReference>
<dbReference type="InterPro" id="IPR002421">
    <property type="entry name" value="5-3_exonuclease"/>
</dbReference>
<evidence type="ECO:0000313" key="6">
    <source>
        <dbReference type="EMBL" id="MCE3364459.1"/>
    </source>
</evidence>
<dbReference type="PANTHER" id="PTHR42646">
    <property type="entry name" value="FLAP ENDONUCLEASE XNI"/>
    <property type="match status" value="1"/>
</dbReference>
<evidence type="ECO:0000259" key="5">
    <source>
        <dbReference type="SMART" id="SM00475"/>
    </source>
</evidence>
<protein>
    <recommendedName>
        <fullName evidence="4">5'-3' exonuclease</fullName>
    </recommendedName>
</protein>
<name>A0AAW4YFS3_STAAU</name>
<evidence type="ECO:0000256" key="3">
    <source>
        <dbReference type="ARBA" id="ARBA00049957"/>
    </source>
</evidence>
<sequence length="100" mass="11371">YIRQLLDAYHIKRYELDNYEADDIIGTLSKEADKAGFQTIIITGDRDLTQLATDNVTIYYTKKGVTDVDHYTPDFIAEKYNGLTPNQIIDMKGLMGDTSD</sequence>
<dbReference type="AlphaFoldDB" id="A0AAW4YFS3"/>
<evidence type="ECO:0000256" key="1">
    <source>
        <dbReference type="ARBA" id="ARBA00022722"/>
    </source>
</evidence>
<dbReference type="InterPro" id="IPR029060">
    <property type="entry name" value="PIN-like_dom_sf"/>
</dbReference>
<keyword evidence="2" id="KW-0378">Hydrolase</keyword>
<feature type="domain" description="5'-3' exonuclease" evidence="5">
    <location>
        <begin position="1"/>
        <end position="100"/>
    </location>
</feature>
<dbReference type="CDD" id="cd09859">
    <property type="entry name" value="PIN_53EXO"/>
    <property type="match status" value="1"/>
</dbReference>
<evidence type="ECO:0000256" key="4">
    <source>
        <dbReference type="ARBA" id="ARBA00050026"/>
    </source>
</evidence>
<feature type="non-terminal residue" evidence="6">
    <location>
        <position position="100"/>
    </location>
</feature>
<dbReference type="SUPFAM" id="SSF88723">
    <property type="entry name" value="PIN domain-like"/>
    <property type="match status" value="1"/>
</dbReference>
<feature type="non-terminal residue" evidence="6">
    <location>
        <position position="1"/>
    </location>
</feature>
<keyword evidence="1" id="KW-0540">Nuclease</keyword>
<dbReference type="EMBL" id="JAIUEN010000863">
    <property type="protein sequence ID" value="MCE3364459.1"/>
    <property type="molecule type" value="Genomic_DNA"/>
</dbReference>
<dbReference type="Proteomes" id="UP001200271">
    <property type="component" value="Unassembled WGS sequence"/>
</dbReference>
<accession>A0AAW4YFS3</accession>
<reference evidence="6" key="2">
    <citation type="submission" date="2023-08" db="EMBL/GenBank/DDBJ databases">
        <authorList>
            <person name="Zhao H."/>
            <person name="Wang X."/>
        </authorList>
    </citation>
    <scope>NUCLEOTIDE SEQUENCE</scope>
    <source>
        <strain evidence="6">NC-4</strain>
    </source>
</reference>
<dbReference type="GO" id="GO:0017108">
    <property type="term" value="F:5'-flap endonuclease activity"/>
    <property type="evidence" value="ECO:0007669"/>
    <property type="project" value="InterPro"/>
</dbReference>
<comment type="function">
    <text evidence="3">5'-3' exonuclease acting preferentially on double-stranded DNA.</text>
</comment>
<comment type="caution">
    <text evidence="6">The sequence shown here is derived from an EMBL/GenBank/DDBJ whole genome shotgun (WGS) entry which is preliminary data.</text>
</comment>
<dbReference type="GO" id="GO:0003677">
    <property type="term" value="F:DNA binding"/>
    <property type="evidence" value="ECO:0007669"/>
    <property type="project" value="InterPro"/>
</dbReference>
<proteinExistence type="predicted"/>